<dbReference type="RefSeq" id="WP_165015493.1">
    <property type="nucleotide sequence ID" value="NZ_JAALDL010000011.1"/>
</dbReference>
<dbReference type="AlphaFoldDB" id="A0A6M1RLE1"/>
<keyword evidence="3" id="KW-1185">Reference proteome</keyword>
<comment type="caution">
    <text evidence="2">The sequence shown here is derived from an EMBL/GenBank/DDBJ whole genome shotgun (WGS) entry which is preliminary data.</text>
</comment>
<reference evidence="2 3" key="1">
    <citation type="submission" date="2020-02" db="EMBL/GenBank/DDBJ databases">
        <title>The draft genome of Grimontia sedimenta sp. nov., isolated from benthic sediments near coral reefs south of Kuwait.</title>
        <authorList>
            <person name="Mahmoud H.M."/>
            <person name="Jose L."/>
            <person name="Eapen S."/>
        </authorList>
    </citation>
    <scope>NUCLEOTIDE SEQUENCE [LARGE SCALE GENOMIC DNA]</scope>
    <source>
        <strain evidence="2 3">S25</strain>
    </source>
</reference>
<feature type="transmembrane region" description="Helical" evidence="1">
    <location>
        <begin position="53"/>
        <end position="74"/>
    </location>
</feature>
<evidence type="ECO:0000313" key="2">
    <source>
        <dbReference type="EMBL" id="NGN98981.1"/>
    </source>
</evidence>
<dbReference type="GO" id="GO:0005886">
    <property type="term" value="C:plasma membrane"/>
    <property type="evidence" value="ECO:0007669"/>
    <property type="project" value="TreeGrafter"/>
</dbReference>
<protein>
    <submittedName>
        <fullName evidence="2">DUF805 domain-containing protein</fullName>
    </submittedName>
</protein>
<accession>A0A6M1RLE1</accession>
<dbReference type="Pfam" id="PF05656">
    <property type="entry name" value="DUF805"/>
    <property type="match status" value="1"/>
</dbReference>
<keyword evidence="1" id="KW-0812">Transmembrane</keyword>
<proteinExistence type="predicted"/>
<dbReference type="InterPro" id="IPR008523">
    <property type="entry name" value="DUF805"/>
</dbReference>
<name>A0A6M1RLE1_9GAMM</name>
<evidence type="ECO:0000313" key="3">
    <source>
        <dbReference type="Proteomes" id="UP000473008"/>
    </source>
</evidence>
<organism evidence="2 3">
    <name type="scientific">Grimontia sedimenti</name>
    <dbReference type="NCBI Taxonomy" id="2711294"/>
    <lineage>
        <taxon>Bacteria</taxon>
        <taxon>Pseudomonadati</taxon>
        <taxon>Pseudomonadota</taxon>
        <taxon>Gammaproteobacteria</taxon>
        <taxon>Vibrionales</taxon>
        <taxon>Vibrionaceae</taxon>
        <taxon>Grimontia</taxon>
    </lineage>
</organism>
<keyword evidence="1" id="KW-0472">Membrane</keyword>
<feature type="transmembrane region" description="Helical" evidence="1">
    <location>
        <begin position="23"/>
        <end position="47"/>
    </location>
</feature>
<sequence>MKWLFMAFLNYAKFSGRATRREFWGFHFLDVIMIFVCLCVDISSAGYENLTPFSFQATFLWFVFTFIPLLAVAVRRLHDINKSGAWYFVLFVPVLGFIIFYMFSLLPGTKGSNHYGSDPRSIFSNSF</sequence>
<evidence type="ECO:0000256" key="1">
    <source>
        <dbReference type="SAM" id="Phobius"/>
    </source>
</evidence>
<dbReference type="PANTHER" id="PTHR34980:SF2">
    <property type="entry name" value="INNER MEMBRANE PROTEIN YHAH-RELATED"/>
    <property type="match status" value="1"/>
</dbReference>
<dbReference type="EMBL" id="JAALDL010000011">
    <property type="protein sequence ID" value="NGN98981.1"/>
    <property type="molecule type" value="Genomic_DNA"/>
</dbReference>
<feature type="transmembrane region" description="Helical" evidence="1">
    <location>
        <begin position="86"/>
        <end position="106"/>
    </location>
</feature>
<dbReference type="Proteomes" id="UP000473008">
    <property type="component" value="Unassembled WGS sequence"/>
</dbReference>
<gene>
    <name evidence="2" type="ORF">G5S52_15375</name>
</gene>
<keyword evidence="1" id="KW-1133">Transmembrane helix</keyword>
<dbReference type="PANTHER" id="PTHR34980">
    <property type="entry name" value="INNER MEMBRANE PROTEIN-RELATED-RELATED"/>
    <property type="match status" value="1"/>
</dbReference>